<organism evidence="11 12">
    <name type="scientific">Sinanodonta woodiana</name>
    <name type="common">Chinese pond mussel</name>
    <name type="synonym">Anodonta woodiana</name>
    <dbReference type="NCBI Taxonomy" id="1069815"/>
    <lineage>
        <taxon>Eukaryota</taxon>
        <taxon>Metazoa</taxon>
        <taxon>Spiralia</taxon>
        <taxon>Lophotrochozoa</taxon>
        <taxon>Mollusca</taxon>
        <taxon>Bivalvia</taxon>
        <taxon>Autobranchia</taxon>
        <taxon>Heteroconchia</taxon>
        <taxon>Palaeoheterodonta</taxon>
        <taxon>Unionida</taxon>
        <taxon>Unionoidea</taxon>
        <taxon>Unionidae</taxon>
        <taxon>Unioninae</taxon>
        <taxon>Sinanodonta</taxon>
    </lineage>
</organism>
<dbReference type="CDD" id="cd08544">
    <property type="entry name" value="Reeler"/>
    <property type="match status" value="1"/>
</dbReference>
<evidence type="ECO:0000256" key="4">
    <source>
        <dbReference type="ARBA" id="ARBA00022529"/>
    </source>
</evidence>
<dbReference type="InterPro" id="IPR051237">
    <property type="entry name" value="Ferric-chelate_Red/DefProt"/>
</dbReference>
<evidence type="ECO:0000256" key="6">
    <source>
        <dbReference type="ARBA" id="ARBA00022729"/>
    </source>
</evidence>
<name>A0ABD3VLR9_SINWO</name>
<dbReference type="PROSITE" id="PS51019">
    <property type="entry name" value="REELIN"/>
    <property type="match status" value="1"/>
</dbReference>
<comment type="caution">
    <text evidence="11">The sequence shown here is derived from an EMBL/GenBank/DDBJ whole genome shotgun (WGS) entry which is preliminary data.</text>
</comment>
<evidence type="ECO:0000313" key="12">
    <source>
        <dbReference type="Proteomes" id="UP001634394"/>
    </source>
</evidence>
<sequence length="241" mass="27339">MIRVKGLRWPAILGFVLFEISVAFETGAPDNTCRDPSSVHTFQFNATHTGIYMPQPEGRNPYILQTDRQTFGPGQPVKVTIHSSNTGQPFRGFFIQVVEANINIRNLSRIPFGTFAPGNGSRPSSCDIIGETIHRGGVTHVQNDDKYNVTVTWIPPIENPGNVQFLATVVRRYTTYWTNIRSIVLYPEGYSGQAAMPTRREWTPAMAWYAWMMYLLQAQQTAPQQQQQQQRQLQPDNMVPH</sequence>
<keyword evidence="3" id="KW-0964">Secreted</keyword>
<comment type="similarity">
    <text evidence="2">Belongs to the insect defense protein family.</text>
</comment>
<dbReference type="PANTHER" id="PTHR45828">
    <property type="entry name" value="CYTOCHROME B561/FERRIC REDUCTASE TRANSMEMBRANE"/>
    <property type="match status" value="1"/>
</dbReference>
<dbReference type="Gene3D" id="2.60.40.4060">
    <property type="entry name" value="Reeler domain"/>
    <property type="match status" value="1"/>
</dbReference>
<evidence type="ECO:0000256" key="7">
    <source>
        <dbReference type="ARBA" id="ARBA00022859"/>
    </source>
</evidence>
<dbReference type="Proteomes" id="UP001634394">
    <property type="component" value="Unassembled WGS sequence"/>
</dbReference>
<evidence type="ECO:0000256" key="1">
    <source>
        <dbReference type="ARBA" id="ARBA00004613"/>
    </source>
</evidence>
<dbReference type="AlphaFoldDB" id="A0ABD3VLR9"/>
<dbReference type="GO" id="GO:0005576">
    <property type="term" value="C:extracellular region"/>
    <property type="evidence" value="ECO:0007669"/>
    <property type="project" value="UniProtKB-SubCell"/>
</dbReference>
<dbReference type="EMBL" id="JBJQND010000011">
    <property type="protein sequence ID" value="KAL3862452.1"/>
    <property type="molecule type" value="Genomic_DNA"/>
</dbReference>
<reference evidence="11 12" key="1">
    <citation type="submission" date="2024-11" db="EMBL/GenBank/DDBJ databases">
        <title>Chromosome-level genome assembly of the freshwater bivalve Anodonta woodiana.</title>
        <authorList>
            <person name="Chen X."/>
        </authorList>
    </citation>
    <scope>NUCLEOTIDE SEQUENCE [LARGE SCALE GENOMIC DNA]</scope>
    <source>
        <strain evidence="11">MN2024</strain>
        <tissue evidence="11">Gills</tissue>
    </source>
</reference>
<feature type="domain" description="Reelin" evidence="10">
    <location>
        <begin position="18"/>
        <end position="201"/>
    </location>
</feature>
<keyword evidence="7" id="KW-0391">Immunity</keyword>
<dbReference type="GO" id="GO:0042742">
    <property type="term" value="P:defense response to bacterium"/>
    <property type="evidence" value="ECO:0007669"/>
    <property type="project" value="UniProtKB-KW"/>
</dbReference>
<feature type="signal peptide" evidence="9">
    <location>
        <begin position="1"/>
        <end position="23"/>
    </location>
</feature>
<dbReference type="InterPro" id="IPR002861">
    <property type="entry name" value="Reeler_dom"/>
</dbReference>
<dbReference type="PANTHER" id="PTHR45828:SF9">
    <property type="entry name" value="CELL WALL INTEGRITY AND STRESS RESPONSE COMPONENT 4-LIKE-RELATED"/>
    <property type="match status" value="1"/>
</dbReference>
<evidence type="ECO:0000313" key="11">
    <source>
        <dbReference type="EMBL" id="KAL3862452.1"/>
    </source>
</evidence>
<evidence type="ECO:0000256" key="2">
    <source>
        <dbReference type="ARBA" id="ARBA00008501"/>
    </source>
</evidence>
<dbReference type="Pfam" id="PF02014">
    <property type="entry name" value="Reeler"/>
    <property type="match status" value="1"/>
</dbReference>
<keyword evidence="12" id="KW-1185">Reference proteome</keyword>
<keyword evidence="5" id="KW-0399">Innate immunity</keyword>
<keyword evidence="8" id="KW-0044">Antibiotic</keyword>
<gene>
    <name evidence="11" type="ORF">ACJMK2_008416</name>
</gene>
<keyword evidence="6 9" id="KW-0732">Signal</keyword>
<keyword evidence="4" id="KW-0929">Antimicrobial</keyword>
<comment type="subcellular location">
    <subcellularLocation>
        <location evidence="1">Secreted</location>
    </subcellularLocation>
</comment>
<dbReference type="GO" id="GO:0045087">
    <property type="term" value="P:innate immune response"/>
    <property type="evidence" value="ECO:0007669"/>
    <property type="project" value="UniProtKB-KW"/>
</dbReference>
<accession>A0ABD3VLR9</accession>
<dbReference type="InterPro" id="IPR042307">
    <property type="entry name" value="Reeler_sf"/>
</dbReference>
<evidence type="ECO:0000256" key="8">
    <source>
        <dbReference type="ARBA" id="ARBA00023022"/>
    </source>
</evidence>
<feature type="chain" id="PRO_5044811366" description="Reelin domain-containing protein" evidence="9">
    <location>
        <begin position="24"/>
        <end position="241"/>
    </location>
</feature>
<evidence type="ECO:0000256" key="5">
    <source>
        <dbReference type="ARBA" id="ARBA00022588"/>
    </source>
</evidence>
<evidence type="ECO:0000256" key="9">
    <source>
        <dbReference type="SAM" id="SignalP"/>
    </source>
</evidence>
<evidence type="ECO:0000256" key="3">
    <source>
        <dbReference type="ARBA" id="ARBA00022525"/>
    </source>
</evidence>
<proteinExistence type="inferred from homology"/>
<protein>
    <recommendedName>
        <fullName evidence="10">Reelin domain-containing protein</fullName>
    </recommendedName>
</protein>
<evidence type="ECO:0000259" key="10">
    <source>
        <dbReference type="PROSITE" id="PS51019"/>
    </source>
</evidence>